<evidence type="ECO:0000256" key="1">
    <source>
        <dbReference type="SAM" id="SignalP"/>
    </source>
</evidence>
<keyword evidence="1" id="KW-0732">Signal</keyword>
<name>A0AAF0EF87_9BASI</name>
<accession>A0AAF0EF87</accession>
<feature type="chain" id="PRO_5041918773" evidence="1">
    <location>
        <begin position="19"/>
        <end position="191"/>
    </location>
</feature>
<protein>
    <submittedName>
        <fullName evidence="2">Uncharacterized protein</fullName>
    </submittedName>
</protein>
<dbReference type="Proteomes" id="UP001214415">
    <property type="component" value="Chromosome 5"/>
</dbReference>
<dbReference type="AlphaFoldDB" id="A0AAF0EF87"/>
<reference evidence="2" key="1">
    <citation type="submission" date="2023-03" db="EMBL/GenBank/DDBJ databases">
        <title>Mating type loci evolution in Malassezia.</title>
        <authorList>
            <person name="Coelho M.A."/>
        </authorList>
    </citation>
    <scope>NUCLEOTIDE SEQUENCE</scope>
    <source>
        <strain evidence="2">CBS 12830</strain>
    </source>
</reference>
<feature type="signal peptide" evidence="1">
    <location>
        <begin position="1"/>
        <end position="18"/>
    </location>
</feature>
<gene>
    <name evidence="2" type="ORF">MEQU1_002603</name>
</gene>
<organism evidence="2 3">
    <name type="scientific">Malassezia equina</name>
    <dbReference type="NCBI Taxonomy" id="1381935"/>
    <lineage>
        <taxon>Eukaryota</taxon>
        <taxon>Fungi</taxon>
        <taxon>Dikarya</taxon>
        <taxon>Basidiomycota</taxon>
        <taxon>Ustilaginomycotina</taxon>
        <taxon>Malasseziomycetes</taxon>
        <taxon>Malasseziales</taxon>
        <taxon>Malasseziaceae</taxon>
        <taxon>Malassezia</taxon>
    </lineage>
</organism>
<evidence type="ECO:0000313" key="2">
    <source>
        <dbReference type="EMBL" id="WFD23909.1"/>
    </source>
</evidence>
<dbReference type="EMBL" id="CP119904">
    <property type="protein sequence ID" value="WFD23909.1"/>
    <property type="molecule type" value="Genomic_DNA"/>
</dbReference>
<sequence length="191" mass="19697">MYKSIVFFAAALATAVAASEPVSVKGYTANNKDIDFSCKFGSGDILKACANCAKSITECATAPNKTRTEVCVKDIASFAGDCGGCAVDILECLQPPPTMYKSIVFFAAALATAVAASEPVSVKGYTANNKDIDFSCKFGSGDILKACANCAKSITECATAPNKTRTEVCVKDIASFAGDCGGCAVDILECL</sequence>
<proteinExistence type="predicted"/>
<evidence type="ECO:0000313" key="3">
    <source>
        <dbReference type="Proteomes" id="UP001214415"/>
    </source>
</evidence>
<keyword evidence="3" id="KW-1185">Reference proteome</keyword>